<dbReference type="GO" id="GO:0001678">
    <property type="term" value="P:intracellular glucose homeostasis"/>
    <property type="evidence" value="ECO:0007669"/>
    <property type="project" value="InterPro"/>
</dbReference>
<evidence type="ECO:0000256" key="6">
    <source>
        <dbReference type="ARBA" id="ARBA00022777"/>
    </source>
</evidence>
<evidence type="ECO:0000313" key="18">
    <source>
        <dbReference type="Proteomes" id="UP000827092"/>
    </source>
</evidence>
<evidence type="ECO:0000256" key="10">
    <source>
        <dbReference type="ARBA" id="ARBA00047905"/>
    </source>
</evidence>
<dbReference type="EMBL" id="JAFNEN010000174">
    <property type="protein sequence ID" value="KAG8190789.1"/>
    <property type="molecule type" value="Genomic_DNA"/>
</dbReference>
<dbReference type="InterPro" id="IPR001312">
    <property type="entry name" value="Hexokinase"/>
</dbReference>
<comment type="catalytic activity">
    <reaction evidence="11">
        <text>D-glucose + ATP = D-glucose 6-phosphate + ADP + H(+)</text>
        <dbReference type="Rhea" id="RHEA:17825"/>
        <dbReference type="ChEBI" id="CHEBI:4167"/>
        <dbReference type="ChEBI" id="CHEBI:15378"/>
        <dbReference type="ChEBI" id="CHEBI:30616"/>
        <dbReference type="ChEBI" id="CHEBI:61548"/>
        <dbReference type="ChEBI" id="CHEBI:456216"/>
        <dbReference type="EC" id="2.7.1.1"/>
    </reaction>
    <physiologicalReaction direction="left-to-right" evidence="11">
        <dbReference type="Rhea" id="RHEA:17826"/>
    </physiologicalReaction>
</comment>
<dbReference type="GO" id="GO:0005536">
    <property type="term" value="F:D-glucose binding"/>
    <property type="evidence" value="ECO:0007669"/>
    <property type="project" value="InterPro"/>
</dbReference>
<organism evidence="17 18">
    <name type="scientific">Oedothorax gibbosus</name>
    <dbReference type="NCBI Taxonomy" id="931172"/>
    <lineage>
        <taxon>Eukaryota</taxon>
        <taxon>Metazoa</taxon>
        <taxon>Ecdysozoa</taxon>
        <taxon>Arthropoda</taxon>
        <taxon>Chelicerata</taxon>
        <taxon>Arachnida</taxon>
        <taxon>Araneae</taxon>
        <taxon>Araneomorphae</taxon>
        <taxon>Entelegynae</taxon>
        <taxon>Araneoidea</taxon>
        <taxon>Linyphiidae</taxon>
        <taxon>Erigoninae</taxon>
        <taxon>Oedothorax</taxon>
    </lineage>
</organism>
<dbReference type="PROSITE" id="PS51748">
    <property type="entry name" value="HEXOKINASE_2"/>
    <property type="match status" value="1"/>
</dbReference>
<dbReference type="FunFam" id="3.30.420.40:FF:000095">
    <property type="entry name" value="Phosphotransferase"/>
    <property type="match status" value="1"/>
</dbReference>
<proteinExistence type="inferred from homology"/>
<dbReference type="PANTHER" id="PTHR19443">
    <property type="entry name" value="HEXOKINASE"/>
    <property type="match status" value="1"/>
</dbReference>
<reference evidence="17 18" key="1">
    <citation type="journal article" date="2022" name="Nat. Ecol. Evol.">
        <title>A masculinizing supergene underlies an exaggerated male reproductive morph in a spider.</title>
        <authorList>
            <person name="Hendrickx F."/>
            <person name="De Corte Z."/>
            <person name="Sonet G."/>
            <person name="Van Belleghem S.M."/>
            <person name="Kostlbacher S."/>
            <person name="Vangestel C."/>
        </authorList>
    </citation>
    <scope>NUCLEOTIDE SEQUENCE [LARGE SCALE GENOMIC DNA]</scope>
    <source>
        <strain evidence="17">W744_W776</strain>
    </source>
</reference>
<dbReference type="PANTHER" id="PTHR19443:SF16">
    <property type="entry name" value="HEXOKINASE TYPE 1-RELATED"/>
    <property type="match status" value="1"/>
</dbReference>
<protein>
    <recommendedName>
        <fullName evidence="14">Phosphotransferase</fullName>
        <ecNumber evidence="14">2.7.1.-</ecNumber>
    </recommendedName>
</protein>
<sequence>MEMQYVDNILQNLELSNEDLKRVSDTLLTELKRGLSVSTHKTSNIKMFPTYVRDIPDGTEEGTYLALDLGGSKFRVLNIHLKGRHCNMNSEKYDIPQSIMEGPGEDLFGHIAECLEEHIKKMENKQPHLHLGFTFSFPCEQRSLTQAILTRWTKGFTCSGVVGKDVTLMLREAIERRKSSEIDIHVIAIINDTTGTLMSCAHRDRDCRIGLIVGTGCNACYIERLEEVETWTGDREPPDQVIINTEWGAFGDNGCLEFLRTSFDRKLDENSNNPEKQLFEKMISGMYLGEIVRIIASKLSCNNIIFKGILSQQFETPFTFKTKYISKIESDSPGSILKTKAVLEKMGVLNPAIEDCQTMQKVCKIVSTRSAHLVAAAVSTLLNKMQRKDRTVVGVDGSVYRYHPHFKSMMEEKISEMTEHPFELMLSEDGSGRGAALVAAVAARVEAAQSK</sequence>
<comment type="catalytic activity">
    <reaction evidence="9">
        <text>a D-hexose + ATP = a D-hexose 6-phosphate + ADP + H(+)</text>
        <dbReference type="Rhea" id="RHEA:22740"/>
        <dbReference type="ChEBI" id="CHEBI:4194"/>
        <dbReference type="ChEBI" id="CHEBI:15378"/>
        <dbReference type="ChEBI" id="CHEBI:30616"/>
        <dbReference type="ChEBI" id="CHEBI:229467"/>
        <dbReference type="ChEBI" id="CHEBI:456216"/>
        <dbReference type="EC" id="2.7.1.1"/>
    </reaction>
    <physiologicalReaction direction="left-to-right" evidence="9">
        <dbReference type="Rhea" id="RHEA:22741"/>
    </physiologicalReaction>
</comment>
<evidence type="ECO:0000256" key="3">
    <source>
        <dbReference type="ARBA" id="ARBA00009225"/>
    </source>
</evidence>
<dbReference type="GO" id="GO:0005524">
    <property type="term" value="F:ATP binding"/>
    <property type="evidence" value="ECO:0007669"/>
    <property type="project" value="UniProtKB-UniRule"/>
</dbReference>
<comment type="function">
    <text evidence="13">Catalyzes the phosphorylation of various hexoses to hexose 6-phosphate.</text>
</comment>
<keyword evidence="7 14" id="KW-0067">ATP-binding</keyword>
<comment type="caution">
    <text evidence="17">The sequence shown here is derived from an EMBL/GenBank/DDBJ whole genome shotgun (WGS) entry which is preliminary data.</text>
</comment>
<evidence type="ECO:0000256" key="11">
    <source>
        <dbReference type="ARBA" id="ARBA00048160"/>
    </source>
</evidence>
<dbReference type="PROSITE" id="PS00378">
    <property type="entry name" value="HEXOKINASE_1"/>
    <property type="match status" value="1"/>
</dbReference>
<keyword evidence="5 14" id="KW-0547">Nucleotide-binding</keyword>
<dbReference type="FunFam" id="3.40.367.20:FF:000005">
    <property type="entry name" value="Phosphotransferase"/>
    <property type="match status" value="1"/>
</dbReference>
<dbReference type="GO" id="GO:0008865">
    <property type="term" value="F:fructokinase activity"/>
    <property type="evidence" value="ECO:0007669"/>
    <property type="project" value="TreeGrafter"/>
</dbReference>
<dbReference type="InterPro" id="IPR043129">
    <property type="entry name" value="ATPase_NBD"/>
</dbReference>
<dbReference type="GO" id="GO:0006096">
    <property type="term" value="P:glycolytic process"/>
    <property type="evidence" value="ECO:0007669"/>
    <property type="project" value="UniProtKB-KW"/>
</dbReference>
<evidence type="ECO:0000256" key="12">
    <source>
        <dbReference type="ARBA" id="ARBA00050361"/>
    </source>
</evidence>
<comment type="catalytic activity">
    <reaction evidence="12">
        <text>D-mannose + ATP = D-mannose 6-phosphate + ADP + H(+)</text>
        <dbReference type="Rhea" id="RHEA:11028"/>
        <dbReference type="ChEBI" id="CHEBI:4208"/>
        <dbReference type="ChEBI" id="CHEBI:15378"/>
        <dbReference type="ChEBI" id="CHEBI:30616"/>
        <dbReference type="ChEBI" id="CHEBI:58735"/>
        <dbReference type="ChEBI" id="CHEBI:456216"/>
        <dbReference type="EC" id="2.7.1.1"/>
    </reaction>
    <physiologicalReaction direction="left-to-right" evidence="12">
        <dbReference type="Rhea" id="RHEA:11029"/>
    </physiologicalReaction>
</comment>
<feature type="domain" description="Hexokinase N-terminal" evidence="15">
    <location>
        <begin position="6"/>
        <end position="201"/>
    </location>
</feature>
<dbReference type="SUPFAM" id="SSF53067">
    <property type="entry name" value="Actin-like ATPase domain"/>
    <property type="match status" value="2"/>
</dbReference>
<dbReference type="GO" id="GO:0006006">
    <property type="term" value="P:glucose metabolic process"/>
    <property type="evidence" value="ECO:0007669"/>
    <property type="project" value="TreeGrafter"/>
</dbReference>
<dbReference type="GO" id="GO:0004340">
    <property type="term" value="F:glucokinase activity"/>
    <property type="evidence" value="ECO:0007669"/>
    <property type="project" value="TreeGrafter"/>
</dbReference>
<comment type="pathway">
    <text evidence="1">Carbohydrate degradation; glycolysis; D-glyceraldehyde 3-phosphate and glycerone phosphate from D-glucose: step 1/4.</text>
</comment>
<dbReference type="PRINTS" id="PR00475">
    <property type="entry name" value="HEXOKINASE"/>
</dbReference>
<evidence type="ECO:0000256" key="1">
    <source>
        <dbReference type="ARBA" id="ARBA00004888"/>
    </source>
</evidence>
<dbReference type="Gene3D" id="3.40.367.20">
    <property type="match status" value="1"/>
</dbReference>
<evidence type="ECO:0000256" key="8">
    <source>
        <dbReference type="ARBA" id="ARBA00023152"/>
    </source>
</evidence>
<evidence type="ECO:0000256" key="9">
    <source>
        <dbReference type="ARBA" id="ARBA00044613"/>
    </source>
</evidence>
<dbReference type="Pfam" id="PF03727">
    <property type="entry name" value="Hexokinase_2"/>
    <property type="match status" value="1"/>
</dbReference>
<gene>
    <name evidence="17" type="ORF">JTE90_005825</name>
</gene>
<evidence type="ECO:0000256" key="2">
    <source>
        <dbReference type="ARBA" id="ARBA00005028"/>
    </source>
</evidence>
<dbReference type="Pfam" id="PF00349">
    <property type="entry name" value="Hexokinase_1"/>
    <property type="match status" value="1"/>
</dbReference>
<name>A0AAV6V2W9_9ARAC</name>
<evidence type="ECO:0000256" key="4">
    <source>
        <dbReference type="ARBA" id="ARBA00022679"/>
    </source>
</evidence>
<dbReference type="InterPro" id="IPR022672">
    <property type="entry name" value="Hexokinase_N"/>
</dbReference>
<comment type="pathway">
    <text evidence="2">Carbohydrate metabolism; hexose metabolism.</text>
</comment>
<dbReference type="EC" id="2.7.1.-" evidence="14"/>
<dbReference type="Gene3D" id="3.30.420.40">
    <property type="match status" value="1"/>
</dbReference>
<feature type="domain" description="Hexokinase C-terminal" evidence="16">
    <location>
        <begin position="208"/>
        <end position="441"/>
    </location>
</feature>
<dbReference type="CDD" id="cd24019">
    <property type="entry name" value="ASKHA_NBD_HK_meta"/>
    <property type="match status" value="1"/>
</dbReference>
<evidence type="ECO:0000256" key="13">
    <source>
        <dbReference type="ARBA" id="ARBA00059457"/>
    </source>
</evidence>
<accession>A0AAV6V2W9</accession>
<evidence type="ECO:0000256" key="14">
    <source>
        <dbReference type="RuleBase" id="RU362007"/>
    </source>
</evidence>
<dbReference type="Proteomes" id="UP000827092">
    <property type="component" value="Unassembled WGS sequence"/>
</dbReference>
<keyword evidence="4 14" id="KW-0808">Transferase</keyword>
<evidence type="ECO:0000259" key="15">
    <source>
        <dbReference type="Pfam" id="PF00349"/>
    </source>
</evidence>
<dbReference type="AlphaFoldDB" id="A0AAV6V2W9"/>
<evidence type="ECO:0000259" key="16">
    <source>
        <dbReference type="Pfam" id="PF03727"/>
    </source>
</evidence>
<dbReference type="GO" id="GO:0005829">
    <property type="term" value="C:cytosol"/>
    <property type="evidence" value="ECO:0007669"/>
    <property type="project" value="TreeGrafter"/>
</dbReference>
<keyword evidence="6 14" id="KW-0418">Kinase</keyword>
<dbReference type="GO" id="GO:0005739">
    <property type="term" value="C:mitochondrion"/>
    <property type="evidence" value="ECO:0007669"/>
    <property type="project" value="TreeGrafter"/>
</dbReference>
<evidence type="ECO:0000256" key="7">
    <source>
        <dbReference type="ARBA" id="ARBA00022840"/>
    </source>
</evidence>
<keyword evidence="8 14" id="KW-0324">Glycolysis</keyword>
<evidence type="ECO:0000256" key="5">
    <source>
        <dbReference type="ARBA" id="ARBA00022741"/>
    </source>
</evidence>
<dbReference type="InterPro" id="IPR019807">
    <property type="entry name" value="Hexokinase_BS"/>
</dbReference>
<comment type="similarity">
    <text evidence="3 14">Belongs to the hexokinase family.</text>
</comment>
<evidence type="ECO:0000313" key="17">
    <source>
        <dbReference type="EMBL" id="KAG8190789.1"/>
    </source>
</evidence>
<dbReference type="InterPro" id="IPR022673">
    <property type="entry name" value="Hexokinase_C"/>
</dbReference>
<keyword evidence="18" id="KW-1185">Reference proteome</keyword>
<comment type="catalytic activity">
    <reaction evidence="10">
        <text>D-fructose + ATP = D-fructose 6-phosphate + ADP + H(+)</text>
        <dbReference type="Rhea" id="RHEA:16125"/>
        <dbReference type="ChEBI" id="CHEBI:15378"/>
        <dbReference type="ChEBI" id="CHEBI:30616"/>
        <dbReference type="ChEBI" id="CHEBI:37721"/>
        <dbReference type="ChEBI" id="CHEBI:61527"/>
        <dbReference type="ChEBI" id="CHEBI:456216"/>
        <dbReference type="EC" id="2.7.1.1"/>
    </reaction>
    <physiologicalReaction direction="left-to-right" evidence="10">
        <dbReference type="Rhea" id="RHEA:16126"/>
    </physiologicalReaction>
</comment>